<comment type="subcellular location">
    <subcellularLocation>
        <location evidence="1">Endoplasmic reticulum membrane</location>
        <topology evidence="1">Multi-pass membrane protein</topology>
    </subcellularLocation>
</comment>
<keyword evidence="6 8" id="KW-0472">Membrane</keyword>
<keyword evidence="3 8" id="KW-0812">Transmembrane</keyword>
<dbReference type="InterPro" id="IPR049941">
    <property type="entry name" value="LPLAT_7/PORCN-like"/>
</dbReference>
<comment type="caution">
    <text evidence="9">The sequence shown here is derived from an EMBL/GenBank/DDBJ whole genome shotgun (WGS) entry which is preliminary data.</text>
</comment>
<feature type="transmembrane region" description="Helical" evidence="8">
    <location>
        <begin position="333"/>
        <end position="355"/>
    </location>
</feature>
<evidence type="ECO:0000256" key="4">
    <source>
        <dbReference type="ARBA" id="ARBA00022824"/>
    </source>
</evidence>
<evidence type="ECO:0000256" key="2">
    <source>
        <dbReference type="ARBA" id="ARBA00022679"/>
    </source>
</evidence>
<accession>A0ABQ7SKM6</accession>
<evidence type="ECO:0000256" key="1">
    <source>
        <dbReference type="ARBA" id="ARBA00004477"/>
    </source>
</evidence>
<evidence type="ECO:0008006" key="11">
    <source>
        <dbReference type="Google" id="ProtNLM"/>
    </source>
</evidence>
<dbReference type="PANTHER" id="PTHR13906">
    <property type="entry name" value="PORCUPINE"/>
    <property type="match status" value="1"/>
</dbReference>
<gene>
    <name evidence="9" type="ORF">JD844_016603</name>
</gene>
<evidence type="ECO:0000256" key="3">
    <source>
        <dbReference type="ARBA" id="ARBA00022692"/>
    </source>
</evidence>
<keyword evidence="5 8" id="KW-1133">Transmembrane helix</keyword>
<name>A0ABQ7SKM6_PHRPL</name>
<feature type="transmembrane region" description="Helical" evidence="8">
    <location>
        <begin position="295"/>
        <end position="313"/>
    </location>
</feature>
<evidence type="ECO:0000313" key="9">
    <source>
        <dbReference type="EMBL" id="KAH0617892.1"/>
    </source>
</evidence>
<evidence type="ECO:0000256" key="8">
    <source>
        <dbReference type="SAM" id="Phobius"/>
    </source>
</evidence>
<feature type="transmembrane region" description="Helical" evidence="8">
    <location>
        <begin position="20"/>
        <end position="42"/>
    </location>
</feature>
<evidence type="ECO:0000313" key="10">
    <source>
        <dbReference type="Proteomes" id="UP000826234"/>
    </source>
</evidence>
<dbReference type="Proteomes" id="UP000826234">
    <property type="component" value="Unassembled WGS sequence"/>
</dbReference>
<feature type="transmembrane region" description="Helical" evidence="8">
    <location>
        <begin position="181"/>
        <end position="201"/>
    </location>
</feature>
<feature type="transmembrane region" description="Helical" evidence="8">
    <location>
        <begin position="150"/>
        <end position="169"/>
    </location>
</feature>
<evidence type="ECO:0000256" key="7">
    <source>
        <dbReference type="ARBA" id="ARBA00023315"/>
    </source>
</evidence>
<sequence>MISYGIMTTISISNIHRYTFTVAMGYLTLCHITRIYIFGYGIDNSIFSGPLMMATQKITTLAFQIHDGIGIKAEELTKEQNELVLKRRPSLLEYLSYQLNFLTVLAGPCSNYKDYIAFIEGRHVQMKLLEVNWKRWDCDRFPDPSPVGAVLHKLCIALVWLIVSIILSKSFPVTYLVDDQFISEFSFLSKLGFLYLVVQALKAKHYFAWTLVDAIHNAAGYGFSGVDEKGNFHWDLLTNLNIMNIEMATSFKMYIENWNIHTIAWLKRVCYNRVPQYRTALTFLLSAFWHGVYPGYYFTFITGIFMTLAGRIIRKNFRHCFISPKPLKISYDIATWLVTQLSVCYTVAPFVLLTVESTVKFYK</sequence>
<keyword evidence="10" id="KW-1185">Reference proteome</keyword>
<keyword evidence="2" id="KW-0808">Transferase</keyword>
<dbReference type="PANTHER" id="PTHR13906:SF6">
    <property type="entry name" value="LYSOPHOSPHOLIPID ACYLTRANSFERASE 1"/>
    <property type="match status" value="1"/>
</dbReference>
<evidence type="ECO:0000256" key="6">
    <source>
        <dbReference type="ARBA" id="ARBA00023136"/>
    </source>
</evidence>
<protein>
    <recommendedName>
        <fullName evidence="11">Lysophospholipid acyltransferase 1</fullName>
    </recommendedName>
</protein>
<keyword evidence="4" id="KW-0256">Endoplasmic reticulum</keyword>
<reference evidence="9 10" key="1">
    <citation type="journal article" date="2022" name="Gigascience">
        <title>A chromosome-level genome assembly and annotation of the desert horned lizard, Phrynosoma platyrhinos, provides insight into chromosomal rearrangements among reptiles.</title>
        <authorList>
            <person name="Koochekian N."/>
            <person name="Ascanio A."/>
            <person name="Farleigh K."/>
            <person name="Card D.C."/>
            <person name="Schield D.R."/>
            <person name="Castoe T.A."/>
            <person name="Jezkova T."/>
        </authorList>
    </citation>
    <scope>NUCLEOTIDE SEQUENCE [LARGE SCALE GENOMIC DNA]</scope>
    <source>
        <strain evidence="9">NK-2021</strain>
    </source>
</reference>
<evidence type="ECO:0000256" key="5">
    <source>
        <dbReference type="ARBA" id="ARBA00022989"/>
    </source>
</evidence>
<keyword evidence="7" id="KW-0012">Acyltransferase</keyword>
<dbReference type="InterPro" id="IPR004299">
    <property type="entry name" value="MBOAT_fam"/>
</dbReference>
<dbReference type="EMBL" id="JAIPUX010005289">
    <property type="protein sequence ID" value="KAH0617892.1"/>
    <property type="molecule type" value="Genomic_DNA"/>
</dbReference>
<dbReference type="Pfam" id="PF03062">
    <property type="entry name" value="MBOAT"/>
    <property type="match status" value="1"/>
</dbReference>
<proteinExistence type="predicted"/>
<organism evidence="9 10">
    <name type="scientific">Phrynosoma platyrhinos</name>
    <name type="common">Desert horned lizard</name>
    <dbReference type="NCBI Taxonomy" id="52577"/>
    <lineage>
        <taxon>Eukaryota</taxon>
        <taxon>Metazoa</taxon>
        <taxon>Chordata</taxon>
        <taxon>Craniata</taxon>
        <taxon>Vertebrata</taxon>
        <taxon>Euteleostomi</taxon>
        <taxon>Lepidosauria</taxon>
        <taxon>Squamata</taxon>
        <taxon>Bifurcata</taxon>
        <taxon>Unidentata</taxon>
        <taxon>Episquamata</taxon>
        <taxon>Toxicofera</taxon>
        <taxon>Iguania</taxon>
        <taxon>Phrynosomatidae</taxon>
        <taxon>Phrynosomatinae</taxon>
        <taxon>Phrynosoma</taxon>
    </lineage>
</organism>